<dbReference type="InterPro" id="IPR001304">
    <property type="entry name" value="C-type_lectin-like"/>
</dbReference>
<evidence type="ECO:0000313" key="5">
    <source>
        <dbReference type="Proteomes" id="UP000314983"/>
    </source>
</evidence>
<dbReference type="Ensembl" id="ENSEEET00000062784.1">
    <property type="protein sequence ID" value="ENSEEEP00000061975.1"/>
    <property type="gene ID" value="ENSEEEG00000025807.1"/>
</dbReference>
<feature type="domain" description="C-type lectin" evidence="3">
    <location>
        <begin position="24"/>
        <end position="128"/>
    </location>
</feature>
<dbReference type="SMART" id="SM00034">
    <property type="entry name" value="CLECT"/>
    <property type="match status" value="1"/>
</dbReference>
<keyword evidence="2" id="KW-0472">Membrane</keyword>
<keyword evidence="2" id="KW-1133">Transmembrane helix</keyword>
<dbReference type="AlphaFoldDB" id="A0AAY5EZ02"/>
<dbReference type="PANTHER" id="PTHR45784">
    <property type="entry name" value="C-TYPE LECTIN DOMAIN FAMILY 20 MEMBER A-RELATED"/>
    <property type="match status" value="1"/>
</dbReference>
<dbReference type="Gene3D" id="3.10.100.10">
    <property type="entry name" value="Mannose-Binding Protein A, subunit A"/>
    <property type="match status" value="1"/>
</dbReference>
<dbReference type="GeneTree" id="ENSGT01100000263473"/>
<evidence type="ECO:0000259" key="3">
    <source>
        <dbReference type="PROSITE" id="PS50041"/>
    </source>
</evidence>
<dbReference type="InterPro" id="IPR016186">
    <property type="entry name" value="C-type_lectin-like/link_sf"/>
</dbReference>
<dbReference type="SUPFAM" id="SSF56436">
    <property type="entry name" value="C-type lectin-like"/>
    <property type="match status" value="1"/>
</dbReference>
<protein>
    <recommendedName>
        <fullName evidence="3">C-type lectin domain-containing protein</fullName>
    </recommendedName>
</protein>
<accession>A0AAY5EZ02</accession>
<proteinExistence type="predicted"/>
<organism evidence="4 5">
    <name type="scientific">Electrophorus electricus</name>
    <name type="common">Electric eel</name>
    <name type="synonym">Gymnotus electricus</name>
    <dbReference type="NCBI Taxonomy" id="8005"/>
    <lineage>
        <taxon>Eukaryota</taxon>
        <taxon>Metazoa</taxon>
        <taxon>Chordata</taxon>
        <taxon>Craniata</taxon>
        <taxon>Vertebrata</taxon>
        <taxon>Euteleostomi</taxon>
        <taxon>Actinopterygii</taxon>
        <taxon>Neopterygii</taxon>
        <taxon>Teleostei</taxon>
        <taxon>Ostariophysi</taxon>
        <taxon>Gymnotiformes</taxon>
        <taxon>Gymnotoidei</taxon>
        <taxon>Gymnotidae</taxon>
        <taxon>Electrophorus</taxon>
    </lineage>
</organism>
<dbReference type="InterPro" id="IPR018378">
    <property type="entry name" value="C-type_lectin_CS"/>
</dbReference>
<keyword evidence="1" id="KW-1015">Disulfide bond</keyword>
<feature type="transmembrane region" description="Helical" evidence="2">
    <location>
        <begin position="6"/>
        <end position="27"/>
    </location>
</feature>
<dbReference type="InterPro" id="IPR016187">
    <property type="entry name" value="CTDL_fold"/>
</dbReference>
<reference evidence="4" key="2">
    <citation type="submission" date="2025-08" db="UniProtKB">
        <authorList>
            <consortium name="Ensembl"/>
        </authorList>
    </citation>
    <scope>IDENTIFICATION</scope>
</reference>
<dbReference type="PROSITE" id="PS00615">
    <property type="entry name" value="C_TYPE_LECTIN_1"/>
    <property type="match status" value="1"/>
</dbReference>
<evidence type="ECO:0000256" key="2">
    <source>
        <dbReference type="SAM" id="Phobius"/>
    </source>
</evidence>
<keyword evidence="5" id="KW-1185">Reference proteome</keyword>
<sequence>MDQTVFTLLFSGIFGVSSSLPLMYFYVNQNKTWLEAQSTCRGLYTDLATVYSMDDVKRLTQALPGSSDAVWIGLRKSWVWSSGEAVSNYSHWKPYNPNEGNAEASCAVLTTAGWQDWYCSNTYYFVCFDGNDYNLLLVTHFKPTFSCFPL</sequence>
<dbReference type="PANTHER" id="PTHR45784:SF8">
    <property type="entry name" value="C-TYPE MANNOSE RECEPTOR 2-RELATED"/>
    <property type="match status" value="1"/>
</dbReference>
<dbReference type="Proteomes" id="UP000314983">
    <property type="component" value="Chromosome 7"/>
</dbReference>
<dbReference type="Pfam" id="PF00059">
    <property type="entry name" value="Lectin_C"/>
    <property type="match status" value="1"/>
</dbReference>
<evidence type="ECO:0000256" key="1">
    <source>
        <dbReference type="ARBA" id="ARBA00023157"/>
    </source>
</evidence>
<dbReference type="PROSITE" id="PS50041">
    <property type="entry name" value="C_TYPE_LECTIN_2"/>
    <property type="match status" value="1"/>
</dbReference>
<reference evidence="4 5" key="1">
    <citation type="submission" date="2020-05" db="EMBL/GenBank/DDBJ databases">
        <title>Electrophorus electricus (electric eel) genome, fEleEle1, primary haplotype.</title>
        <authorList>
            <person name="Myers G."/>
            <person name="Meyer A."/>
            <person name="Fedrigo O."/>
            <person name="Formenti G."/>
            <person name="Rhie A."/>
            <person name="Tracey A."/>
            <person name="Sims Y."/>
            <person name="Jarvis E.D."/>
        </authorList>
    </citation>
    <scope>NUCLEOTIDE SEQUENCE [LARGE SCALE GENOMIC DNA]</scope>
</reference>
<keyword evidence="2" id="KW-0812">Transmembrane</keyword>
<evidence type="ECO:0000313" key="4">
    <source>
        <dbReference type="Ensembl" id="ENSEEEP00000061975.1"/>
    </source>
</evidence>
<name>A0AAY5EZ02_ELEEL</name>
<reference evidence="4" key="3">
    <citation type="submission" date="2025-09" db="UniProtKB">
        <authorList>
            <consortium name="Ensembl"/>
        </authorList>
    </citation>
    <scope>IDENTIFICATION</scope>
</reference>